<proteinExistence type="inferred from homology"/>
<dbReference type="GO" id="GO:0005737">
    <property type="term" value="C:cytoplasm"/>
    <property type="evidence" value="ECO:0007669"/>
    <property type="project" value="TreeGrafter"/>
</dbReference>
<dbReference type="AlphaFoldDB" id="K2FWT1"/>
<dbReference type="InterPro" id="IPR001498">
    <property type="entry name" value="Impact_N"/>
</dbReference>
<gene>
    <name evidence="3" type="ORF">ACD_3C00208G0005</name>
</gene>
<evidence type="ECO:0000256" key="1">
    <source>
        <dbReference type="ARBA" id="ARBA00007665"/>
    </source>
</evidence>
<name>K2FWT1_9BACT</name>
<accession>K2FWT1</accession>
<protein>
    <recommendedName>
        <fullName evidence="2">Impact N-terminal domain-containing protein</fullName>
    </recommendedName>
</protein>
<dbReference type="InterPro" id="IPR036956">
    <property type="entry name" value="Impact_N_sf"/>
</dbReference>
<dbReference type="GO" id="GO:0140469">
    <property type="term" value="P:GCN2-mediated signaling"/>
    <property type="evidence" value="ECO:0007669"/>
    <property type="project" value="TreeGrafter"/>
</dbReference>
<reference evidence="3" key="1">
    <citation type="journal article" date="2012" name="Science">
        <title>Fermentation, hydrogen, and sulfur metabolism in multiple uncultivated bacterial phyla.</title>
        <authorList>
            <person name="Wrighton K.C."/>
            <person name="Thomas B.C."/>
            <person name="Sharon I."/>
            <person name="Miller C.S."/>
            <person name="Castelle C.J."/>
            <person name="VerBerkmoes N.C."/>
            <person name="Wilkins M.J."/>
            <person name="Hettich R.L."/>
            <person name="Lipton M.S."/>
            <person name="Williams K.H."/>
            <person name="Long P.E."/>
            <person name="Banfield J.F."/>
        </authorList>
    </citation>
    <scope>NUCLEOTIDE SEQUENCE [LARGE SCALE GENOMIC DNA]</scope>
</reference>
<dbReference type="Pfam" id="PF01205">
    <property type="entry name" value="Impact_N"/>
    <property type="match status" value="1"/>
</dbReference>
<dbReference type="EMBL" id="AMFJ01000482">
    <property type="protein sequence ID" value="EKE27428.1"/>
    <property type="molecule type" value="Genomic_DNA"/>
</dbReference>
<evidence type="ECO:0000313" key="3">
    <source>
        <dbReference type="EMBL" id="EKE27428.1"/>
    </source>
</evidence>
<comment type="caution">
    <text evidence="3">The sequence shown here is derived from an EMBL/GenBank/DDBJ whole genome shotgun (WGS) entry which is preliminary data.</text>
</comment>
<feature type="domain" description="Impact N-terminal" evidence="2">
    <location>
        <begin position="29"/>
        <end position="132"/>
    </location>
</feature>
<dbReference type="Gene3D" id="3.30.230.30">
    <property type="entry name" value="Impact, N-terminal domain"/>
    <property type="match status" value="1"/>
</dbReference>
<dbReference type="PANTHER" id="PTHR16301:SF25">
    <property type="entry name" value="PROTEIN IMPACT"/>
    <property type="match status" value="1"/>
</dbReference>
<comment type="similarity">
    <text evidence="1">Belongs to the IMPACT family.</text>
</comment>
<dbReference type="InterPro" id="IPR023582">
    <property type="entry name" value="Impact"/>
</dbReference>
<dbReference type="InterPro" id="IPR020568">
    <property type="entry name" value="Ribosomal_Su5_D2-typ_SF"/>
</dbReference>
<dbReference type="GO" id="GO:0006446">
    <property type="term" value="P:regulation of translational initiation"/>
    <property type="evidence" value="ECO:0007669"/>
    <property type="project" value="TreeGrafter"/>
</dbReference>
<dbReference type="SUPFAM" id="SSF54211">
    <property type="entry name" value="Ribosomal protein S5 domain 2-like"/>
    <property type="match status" value="1"/>
</dbReference>
<evidence type="ECO:0000259" key="2">
    <source>
        <dbReference type="Pfam" id="PF01205"/>
    </source>
</evidence>
<organism evidence="3">
    <name type="scientific">uncultured bacterium</name>
    <name type="common">gcode 4</name>
    <dbReference type="NCBI Taxonomy" id="1234023"/>
    <lineage>
        <taxon>Bacteria</taxon>
        <taxon>environmental samples</taxon>
    </lineage>
</organism>
<dbReference type="PANTHER" id="PTHR16301">
    <property type="entry name" value="IMPACT-RELATED"/>
    <property type="match status" value="1"/>
</dbReference>
<sequence>MEIQISLWFDDRKIPEKNKITANDVLIDRGSRYGYAFTQVTWKEGLKNFLNEIRSIKPFDSADHCSYAFRIRSSEGLLIEWKWDDWETWAWLCILRELKRGNAEQVILIISRHFGGIYLQNDRYMNIVQVSRMAISNMKS</sequence>